<evidence type="ECO:0000256" key="5">
    <source>
        <dbReference type="ARBA" id="ARBA00023049"/>
    </source>
</evidence>
<evidence type="ECO:0000259" key="6">
    <source>
        <dbReference type="Pfam" id="PF00675"/>
    </source>
</evidence>
<evidence type="ECO:0000256" key="2">
    <source>
        <dbReference type="ARBA" id="ARBA00022670"/>
    </source>
</evidence>
<evidence type="ECO:0000259" key="7">
    <source>
        <dbReference type="Pfam" id="PF05193"/>
    </source>
</evidence>
<dbReference type="Gene3D" id="3.30.830.10">
    <property type="entry name" value="Metalloenzyme, LuxS/M16 peptidase-like"/>
    <property type="match status" value="4"/>
</dbReference>
<dbReference type="SUPFAM" id="SSF63411">
    <property type="entry name" value="LuxS/MPP-like metallohydrolase"/>
    <property type="match status" value="4"/>
</dbReference>
<dbReference type="InterPro" id="IPR011249">
    <property type="entry name" value="Metalloenz_LuxS/M16"/>
</dbReference>
<dbReference type="EMBL" id="JALBUT010000004">
    <property type="protein sequence ID" value="MDX8415316.1"/>
    <property type="molecule type" value="Genomic_DNA"/>
</dbReference>
<gene>
    <name evidence="8" type="ORF">MOX91_03870</name>
</gene>
<dbReference type="PANTHER" id="PTHR43690:SF17">
    <property type="entry name" value="PROTEIN YHJJ"/>
    <property type="match status" value="1"/>
</dbReference>
<keyword evidence="5" id="KW-0482">Metalloprotease</keyword>
<feature type="domain" description="Peptidase M16 N-terminal" evidence="6">
    <location>
        <begin position="32"/>
        <end position="158"/>
    </location>
</feature>
<keyword evidence="9" id="KW-1185">Reference proteome</keyword>
<keyword evidence="2" id="KW-0645">Protease</keyword>
<name>A0ABU4WGY3_9BACT</name>
<comment type="similarity">
    <text evidence="1">Belongs to the peptidase M16 family.</text>
</comment>
<keyword evidence="4" id="KW-0862">Zinc</keyword>
<dbReference type="Proteomes" id="UP001275932">
    <property type="component" value="Unassembled WGS sequence"/>
</dbReference>
<evidence type="ECO:0000313" key="8">
    <source>
        <dbReference type="EMBL" id="MDX8415316.1"/>
    </source>
</evidence>
<sequence>MSEVKKNGGAPEIKMDSRIVRRVLPNGFEIAVMKNAEPPKRVSMRLLLRRGSSTEKSGQEGIAHFTEHMAFNGTKHFPKGDMVEYFQRLGMAFGADTNAHTSFNETVYKIDMPDNTQKMVDDGLKLLSDYAGGMLFPEDEIERERGVIIAEKKARDNARYRSFVDFFSHIFKGTPYENRMPIGLDEVIKNANRETFLDFYKSNYRPENMTLVVVGDIDENAVMAEAKKYFENLKADENAASSLPNFPDAENADVYSVFADADLNESGAGVYLVAKPLHKDDCLEKRVLDIQMAAISCAMDLRFNSKKSSSNAKFISAYAYFSDFENYRDMFSIEASANVGKSGDALAEVLNMYEGAIKNGFGDWEIQKAKSDILNTLESAAKSMGTKNSASVSNKLVSAFSDGEIPTSPELDFEIAKFALKDFDAQKAEELFESFRKRSVLFVRASDAEKSSLPRDFDAFLSSLKKENNFYSPLSGAELVFDNFGKKGEIVSEKNDILGIKEIAFKNGVRANLKVTDFTKDEVVINVAFGAGRYDIPKENPKLLYALNAFILGGTKYQSYDLINVAKSDKNINIVLVAEDDCFMLKCRTNTKHLREALALVATYINAPAFSDDALNVIKKKIDETYRMLETNPDAVEALKLEDWLYAQNHMFKFPSKEEMQSISMREIKEWLLPILKNSYMEVSIAGDFDEKSATGWLSDYFGSMPERAQSRPDYSAFRNLKFTDEREKTFEVASVKDARSTAIKIWRTCGRGDLKKMRAATILGAVLNDSIRKNVREKEGKVYSPFAYNLSKQGFDSGLLFAETDVAPEYNGDVVSLMEKSAKDVSENITEDEFERAKLPVLKQIEKTRRTNSYWADRAMPLFQSDKLRRETAATFESGYSDVSLEDVKKAASEFLKGRTGYTVKIIPQKRD</sequence>
<dbReference type="Pfam" id="PF00675">
    <property type="entry name" value="Peptidase_M16"/>
    <property type="match status" value="1"/>
</dbReference>
<evidence type="ECO:0000256" key="3">
    <source>
        <dbReference type="ARBA" id="ARBA00022801"/>
    </source>
</evidence>
<proteinExistence type="inferred from homology"/>
<comment type="caution">
    <text evidence="8">The sequence shown here is derived from an EMBL/GenBank/DDBJ whole genome shotgun (WGS) entry which is preliminary data.</text>
</comment>
<feature type="domain" description="Peptidase M16 C-terminal" evidence="7">
    <location>
        <begin position="191"/>
        <end position="371"/>
    </location>
</feature>
<dbReference type="InterPro" id="IPR050626">
    <property type="entry name" value="Peptidase_M16"/>
</dbReference>
<organism evidence="8 9">
    <name type="scientific">Intestinicryptomonas porci</name>
    <dbReference type="NCBI Taxonomy" id="2926320"/>
    <lineage>
        <taxon>Bacteria</taxon>
        <taxon>Pseudomonadati</taxon>
        <taxon>Verrucomicrobiota</taxon>
        <taxon>Opitutia</taxon>
        <taxon>Opitutales</taxon>
        <taxon>Intestinicryptomonaceae</taxon>
        <taxon>Intestinicryptomonas</taxon>
    </lineage>
</organism>
<feature type="domain" description="Peptidase M16 C-terminal" evidence="7">
    <location>
        <begin position="663"/>
        <end position="839"/>
    </location>
</feature>
<accession>A0ABU4WGY3</accession>
<evidence type="ECO:0000256" key="4">
    <source>
        <dbReference type="ARBA" id="ARBA00022833"/>
    </source>
</evidence>
<dbReference type="Pfam" id="PF05193">
    <property type="entry name" value="Peptidase_M16_C"/>
    <property type="match status" value="2"/>
</dbReference>
<evidence type="ECO:0000313" key="9">
    <source>
        <dbReference type="Proteomes" id="UP001275932"/>
    </source>
</evidence>
<protein>
    <submittedName>
        <fullName evidence="8">Insulinase family protein</fullName>
    </submittedName>
</protein>
<keyword evidence="3" id="KW-0378">Hydrolase</keyword>
<dbReference type="RefSeq" id="WP_370396763.1">
    <property type="nucleotide sequence ID" value="NZ_JALBUT010000004.1"/>
</dbReference>
<reference evidence="8 9" key="1">
    <citation type="submission" date="2022-03" db="EMBL/GenBank/DDBJ databases">
        <title>Novel taxa within the pig intestine.</title>
        <authorList>
            <person name="Wylensek D."/>
            <person name="Bishof K."/>
            <person name="Afrizal A."/>
            <person name="Clavel T."/>
        </authorList>
    </citation>
    <scope>NUCLEOTIDE SEQUENCE [LARGE SCALE GENOMIC DNA]</scope>
    <source>
        <strain evidence="8 9">CLA-KB-P66</strain>
    </source>
</reference>
<dbReference type="InterPro" id="IPR007863">
    <property type="entry name" value="Peptidase_M16_C"/>
</dbReference>
<dbReference type="InterPro" id="IPR011765">
    <property type="entry name" value="Pept_M16_N"/>
</dbReference>
<dbReference type="PANTHER" id="PTHR43690">
    <property type="entry name" value="NARDILYSIN"/>
    <property type="match status" value="1"/>
</dbReference>
<evidence type="ECO:0000256" key="1">
    <source>
        <dbReference type="ARBA" id="ARBA00007261"/>
    </source>
</evidence>